<evidence type="ECO:0000259" key="1">
    <source>
        <dbReference type="PROSITE" id="PS50943"/>
    </source>
</evidence>
<evidence type="ECO:0000313" key="3">
    <source>
        <dbReference type="Proteomes" id="UP000199158"/>
    </source>
</evidence>
<protein>
    <submittedName>
        <fullName evidence="2">Repressor LexA</fullName>
    </submittedName>
</protein>
<dbReference type="STRING" id="474960.SAMN05216180_1529"/>
<evidence type="ECO:0000313" key="2">
    <source>
        <dbReference type="EMBL" id="SEM73913.1"/>
    </source>
</evidence>
<sequence length="109" mass="12350">MSREQYIKRLIKEKGCTIKDFAQEIGMPYSTLLSMLNGSIGGAAIDNAIKICRGLGITIGDLQQHVKNYDEDDHFEITEAERRLITQYRLHPDMQEAVHKLLDFDPGNG</sequence>
<dbReference type="OrthoDB" id="2087154at2"/>
<organism evidence="2 3">
    <name type="scientific">Hydrogenoanaerobacterium saccharovorans</name>
    <dbReference type="NCBI Taxonomy" id="474960"/>
    <lineage>
        <taxon>Bacteria</taxon>
        <taxon>Bacillati</taxon>
        <taxon>Bacillota</taxon>
        <taxon>Clostridia</taxon>
        <taxon>Eubacteriales</taxon>
        <taxon>Oscillospiraceae</taxon>
        <taxon>Hydrogenoanaerobacterium</taxon>
    </lineage>
</organism>
<feature type="domain" description="HTH cro/C1-type" evidence="1">
    <location>
        <begin position="7"/>
        <end position="62"/>
    </location>
</feature>
<proteinExistence type="predicted"/>
<gene>
    <name evidence="2" type="ORF">SAMN05216180_1529</name>
</gene>
<dbReference type="RefSeq" id="WP_092753235.1">
    <property type="nucleotide sequence ID" value="NZ_FOCG01000001.1"/>
</dbReference>
<dbReference type="Gene3D" id="1.10.260.40">
    <property type="entry name" value="lambda repressor-like DNA-binding domains"/>
    <property type="match status" value="1"/>
</dbReference>
<dbReference type="GO" id="GO:0003677">
    <property type="term" value="F:DNA binding"/>
    <property type="evidence" value="ECO:0007669"/>
    <property type="project" value="InterPro"/>
</dbReference>
<reference evidence="2 3" key="1">
    <citation type="submission" date="2016-10" db="EMBL/GenBank/DDBJ databases">
        <authorList>
            <person name="de Groot N.N."/>
        </authorList>
    </citation>
    <scope>NUCLEOTIDE SEQUENCE [LARGE SCALE GENOMIC DNA]</scope>
    <source>
        <strain evidence="2 3">CGMCC 1.5070</strain>
    </source>
</reference>
<accession>A0A1H8ATN8</accession>
<dbReference type="InterPro" id="IPR010982">
    <property type="entry name" value="Lambda_DNA-bd_dom_sf"/>
</dbReference>
<name>A0A1H8ATN8_9FIRM</name>
<dbReference type="Proteomes" id="UP000199158">
    <property type="component" value="Unassembled WGS sequence"/>
</dbReference>
<dbReference type="Pfam" id="PF13443">
    <property type="entry name" value="HTH_26"/>
    <property type="match status" value="1"/>
</dbReference>
<dbReference type="CDD" id="cd00093">
    <property type="entry name" value="HTH_XRE"/>
    <property type="match status" value="1"/>
</dbReference>
<dbReference type="PROSITE" id="PS50943">
    <property type="entry name" value="HTH_CROC1"/>
    <property type="match status" value="1"/>
</dbReference>
<keyword evidence="3" id="KW-1185">Reference proteome</keyword>
<dbReference type="EMBL" id="FOCG01000001">
    <property type="protein sequence ID" value="SEM73913.1"/>
    <property type="molecule type" value="Genomic_DNA"/>
</dbReference>
<dbReference type="InterPro" id="IPR001387">
    <property type="entry name" value="Cro/C1-type_HTH"/>
</dbReference>
<dbReference type="SMART" id="SM00530">
    <property type="entry name" value="HTH_XRE"/>
    <property type="match status" value="1"/>
</dbReference>
<dbReference type="AlphaFoldDB" id="A0A1H8ATN8"/>
<dbReference type="SUPFAM" id="SSF47413">
    <property type="entry name" value="lambda repressor-like DNA-binding domains"/>
    <property type="match status" value="1"/>
</dbReference>